<evidence type="ECO:0000313" key="9">
    <source>
        <dbReference type="Proteomes" id="UP000017052"/>
    </source>
</evidence>
<feature type="region of interest" description="Disordered" evidence="5">
    <location>
        <begin position="226"/>
        <end position="272"/>
    </location>
</feature>
<dbReference type="NCBIfam" id="TIGR01167">
    <property type="entry name" value="LPXTG_anchor"/>
    <property type="match status" value="1"/>
</dbReference>
<gene>
    <name evidence="8" type="ORF">HMPREF0682_2440</name>
</gene>
<keyword evidence="4" id="KW-0572">Peptidoglycan-anchor</keyword>
<keyword evidence="2" id="KW-0964">Secreted</keyword>
<name>U2Q161_9ACTN</name>
<dbReference type="GeneID" id="95360638"/>
<evidence type="ECO:0000256" key="1">
    <source>
        <dbReference type="ARBA" id="ARBA00022512"/>
    </source>
</evidence>
<evidence type="ECO:0000256" key="3">
    <source>
        <dbReference type="ARBA" id="ARBA00022729"/>
    </source>
</evidence>
<comment type="caution">
    <text evidence="8">The sequence shown here is derived from an EMBL/GenBank/DDBJ whole genome shotgun (WGS) entry which is preliminary data.</text>
</comment>
<feature type="domain" description="Gram-positive cocci surface proteins LPxTG" evidence="7">
    <location>
        <begin position="264"/>
        <end position="297"/>
    </location>
</feature>
<proteinExistence type="predicted"/>
<keyword evidence="1" id="KW-0134">Cell wall</keyword>
<evidence type="ECO:0000256" key="4">
    <source>
        <dbReference type="ARBA" id="ARBA00023088"/>
    </source>
</evidence>
<evidence type="ECO:0000256" key="5">
    <source>
        <dbReference type="SAM" id="MobiDB-lite"/>
    </source>
</evidence>
<dbReference type="SUPFAM" id="SSF49319">
    <property type="entry name" value="Actinoxanthin-like"/>
    <property type="match status" value="1"/>
</dbReference>
<keyword evidence="9" id="KW-1185">Reference proteome</keyword>
<accession>U2Q161</accession>
<dbReference type="OrthoDB" id="5526311at2"/>
<evidence type="ECO:0000259" key="7">
    <source>
        <dbReference type="PROSITE" id="PS50847"/>
    </source>
</evidence>
<feature type="signal peptide" evidence="6">
    <location>
        <begin position="1"/>
        <end position="30"/>
    </location>
</feature>
<evidence type="ECO:0000256" key="2">
    <source>
        <dbReference type="ARBA" id="ARBA00022525"/>
    </source>
</evidence>
<dbReference type="EMBL" id="ACVN02000315">
    <property type="protein sequence ID" value="ERK50076.1"/>
    <property type="molecule type" value="Genomic_DNA"/>
</dbReference>
<keyword evidence="3 6" id="KW-0732">Signal</keyword>
<evidence type="ECO:0000256" key="6">
    <source>
        <dbReference type="SAM" id="SignalP"/>
    </source>
</evidence>
<dbReference type="RefSeq" id="WP_021798801.1">
    <property type="nucleotide sequence ID" value="NZ_ACVN02000315.1"/>
</dbReference>
<dbReference type="Gene3D" id="2.60.40.230">
    <property type="entry name" value="Neocarzinostatin-like"/>
    <property type="match status" value="1"/>
</dbReference>
<dbReference type="PROSITE" id="PS50847">
    <property type="entry name" value="GRAM_POS_ANCHORING"/>
    <property type="match status" value="1"/>
</dbReference>
<dbReference type="AlphaFoldDB" id="U2Q161"/>
<reference evidence="8" key="1">
    <citation type="submission" date="2013-08" db="EMBL/GenBank/DDBJ databases">
        <authorList>
            <person name="Durkin A.S."/>
            <person name="Haft D.R."/>
            <person name="McCorrison J."/>
            <person name="Torralba M."/>
            <person name="Gillis M."/>
            <person name="Haft D.H."/>
            <person name="Methe B."/>
            <person name="Sutton G."/>
            <person name="Nelson K.E."/>
        </authorList>
    </citation>
    <scope>NUCLEOTIDE SEQUENCE [LARGE SCALE GENOMIC DNA]</scope>
    <source>
        <strain evidence="8">F0233</strain>
    </source>
</reference>
<dbReference type="Proteomes" id="UP000017052">
    <property type="component" value="Unassembled WGS sequence"/>
</dbReference>
<protein>
    <submittedName>
        <fullName evidence="8">LPXTG cell wall anchor domain protein</fullName>
    </submittedName>
</protein>
<organism evidence="8 9">
    <name type="scientific">Propionibacterium acidifaciens F0233</name>
    <dbReference type="NCBI Taxonomy" id="553198"/>
    <lineage>
        <taxon>Bacteria</taxon>
        <taxon>Bacillati</taxon>
        <taxon>Actinomycetota</taxon>
        <taxon>Actinomycetes</taxon>
        <taxon>Propionibacteriales</taxon>
        <taxon>Propionibacteriaceae</taxon>
        <taxon>Propionibacterium</taxon>
    </lineage>
</organism>
<dbReference type="InterPro" id="IPR019931">
    <property type="entry name" value="LPXTG_anchor"/>
</dbReference>
<evidence type="ECO:0000313" key="8">
    <source>
        <dbReference type="EMBL" id="ERK50076.1"/>
    </source>
</evidence>
<dbReference type="InterPro" id="IPR027273">
    <property type="entry name" value="Neocarzinostatin-like"/>
</dbReference>
<sequence length="297" mass="29762">MSILKKLTVGLSTAALASTGIILSAGSAMANPADALTLNASPHDLSANATCADGWGGAVVVALNGVEQGQVEVPSHSGTAQSDTVQIGYVGAGTVTASLHCNTYDANTKMSSAADAVSATAEATQEGVLDITPSNWTSGDTVKVTGSGFAPGSTVTFNLYDADADYNRASDEVLHTWTATADDSGNVSLDVVLPYDKTGNFRLEAVGTDAAGNQLVASAGYYWDAPESAGDQNQEEATAGPAESKEAAPQQGTPMDGTSRPQALPKTGSETADLAGSGLVGAVIAAGAGAVALRRKH</sequence>
<dbReference type="Pfam" id="PF00746">
    <property type="entry name" value="Gram_pos_anchor"/>
    <property type="match status" value="1"/>
</dbReference>
<feature type="chain" id="PRO_5038739941" evidence="6">
    <location>
        <begin position="31"/>
        <end position="297"/>
    </location>
</feature>